<evidence type="ECO:0000256" key="1">
    <source>
        <dbReference type="SAM" id="MobiDB-lite"/>
    </source>
</evidence>
<feature type="transmembrane region" description="Helical" evidence="2">
    <location>
        <begin position="131"/>
        <end position="151"/>
    </location>
</feature>
<proteinExistence type="predicted"/>
<sequence>MSCQGFLQCILKLLNFLVAMVGAYMVLYSLWMLKEWKFDTVSTSDSAITTVLSDGLPLLGEGNLNTLGNVGYQELGRPFISIGKQGLLTLPDLPAPWFIYAFLGSGIITCFVALIGHIAAETSHGFCLSCYTFLQVVLLIVQFAIAGYIFFDRHWREDIPEDPTGELDKLENFVKKNLDICKWAALAVVVMEALGLFFAMTLRAVSVTSRRRGYDSDDDYTASRNARQPINRQADQANNPAAVGAPPTNRQVRNDAWSTRMREKYGLDTTEFTYNPSESRRFAQQNQAPIVEDKPNRCTIM</sequence>
<dbReference type="EMBL" id="OZ019894">
    <property type="protein sequence ID" value="CAK9216055.1"/>
    <property type="molecule type" value="Genomic_DNA"/>
</dbReference>
<keyword evidence="2" id="KW-1133">Transmembrane helix</keyword>
<protein>
    <submittedName>
        <fullName evidence="3">Uncharacterized protein</fullName>
    </submittedName>
</protein>
<evidence type="ECO:0000313" key="4">
    <source>
        <dbReference type="Proteomes" id="UP001497512"/>
    </source>
</evidence>
<keyword evidence="2" id="KW-0812">Transmembrane</keyword>
<gene>
    <name evidence="3" type="ORF">CSSPTR1EN2_LOCUS13204</name>
</gene>
<evidence type="ECO:0000313" key="3">
    <source>
        <dbReference type="EMBL" id="CAK9216055.1"/>
    </source>
</evidence>
<feature type="compositionally biased region" description="Polar residues" evidence="1">
    <location>
        <begin position="222"/>
        <end position="239"/>
    </location>
</feature>
<name>A0ABP0U9W6_9BRYO</name>
<feature type="transmembrane region" description="Helical" evidence="2">
    <location>
        <begin position="12"/>
        <end position="31"/>
    </location>
</feature>
<feature type="region of interest" description="Disordered" evidence="1">
    <location>
        <begin position="212"/>
        <end position="251"/>
    </location>
</feature>
<dbReference type="Proteomes" id="UP001497512">
    <property type="component" value="Chromosome 2"/>
</dbReference>
<evidence type="ECO:0000256" key="2">
    <source>
        <dbReference type="SAM" id="Phobius"/>
    </source>
</evidence>
<keyword evidence="2" id="KW-0472">Membrane</keyword>
<organism evidence="3 4">
    <name type="scientific">Sphagnum troendelagicum</name>
    <dbReference type="NCBI Taxonomy" id="128251"/>
    <lineage>
        <taxon>Eukaryota</taxon>
        <taxon>Viridiplantae</taxon>
        <taxon>Streptophyta</taxon>
        <taxon>Embryophyta</taxon>
        <taxon>Bryophyta</taxon>
        <taxon>Sphagnophytina</taxon>
        <taxon>Sphagnopsida</taxon>
        <taxon>Sphagnales</taxon>
        <taxon>Sphagnaceae</taxon>
        <taxon>Sphagnum</taxon>
    </lineage>
</organism>
<feature type="transmembrane region" description="Helical" evidence="2">
    <location>
        <begin position="183"/>
        <end position="202"/>
    </location>
</feature>
<keyword evidence="4" id="KW-1185">Reference proteome</keyword>
<reference evidence="3" key="1">
    <citation type="submission" date="2024-02" db="EMBL/GenBank/DDBJ databases">
        <authorList>
            <consortium name="ELIXIR-Norway"/>
            <consortium name="Elixir Norway"/>
        </authorList>
    </citation>
    <scope>NUCLEOTIDE SEQUENCE</scope>
</reference>
<accession>A0ABP0U9W6</accession>
<feature type="transmembrane region" description="Helical" evidence="2">
    <location>
        <begin position="97"/>
        <end position="119"/>
    </location>
</feature>